<feature type="region of interest" description="Disordered" evidence="1">
    <location>
        <begin position="1"/>
        <end position="31"/>
    </location>
</feature>
<sequence length="82" mass="8973">MHAPEHYPCKPTPPSVPPPSQSVPSSTQDSKIRFSNCFPFSLPVHPEFPSSRPHSSRFSPSLPPSPLLETSSDYSGQQIVSQ</sequence>
<evidence type="ECO:0000313" key="2">
    <source>
        <dbReference type="EMBL" id="MPC40770.1"/>
    </source>
</evidence>
<name>A0A5B7F0E9_PORTR</name>
<protein>
    <submittedName>
        <fullName evidence="2">Uncharacterized protein</fullName>
    </submittedName>
</protein>
<organism evidence="2 3">
    <name type="scientific">Portunus trituberculatus</name>
    <name type="common">Swimming crab</name>
    <name type="synonym">Neptunus trituberculatus</name>
    <dbReference type="NCBI Taxonomy" id="210409"/>
    <lineage>
        <taxon>Eukaryota</taxon>
        <taxon>Metazoa</taxon>
        <taxon>Ecdysozoa</taxon>
        <taxon>Arthropoda</taxon>
        <taxon>Crustacea</taxon>
        <taxon>Multicrustacea</taxon>
        <taxon>Malacostraca</taxon>
        <taxon>Eumalacostraca</taxon>
        <taxon>Eucarida</taxon>
        <taxon>Decapoda</taxon>
        <taxon>Pleocyemata</taxon>
        <taxon>Brachyura</taxon>
        <taxon>Eubrachyura</taxon>
        <taxon>Portunoidea</taxon>
        <taxon>Portunidae</taxon>
        <taxon>Portuninae</taxon>
        <taxon>Portunus</taxon>
    </lineage>
</organism>
<feature type="compositionally biased region" description="Pro residues" evidence="1">
    <location>
        <begin position="10"/>
        <end position="21"/>
    </location>
</feature>
<reference evidence="2 3" key="1">
    <citation type="submission" date="2019-05" db="EMBL/GenBank/DDBJ databases">
        <title>Another draft genome of Portunus trituberculatus and its Hox gene families provides insights of decapod evolution.</title>
        <authorList>
            <person name="Jeong J.-H."/>
            <person name="Song I."/>
            <person name="Kim S."/>
            <person name="Choi T."/>
            <person name="Kim D."/>
            <person name="Ryu S."/>
            <person name="Kim W."/>
        </authorList>
    </citation>
    <scope>NUCLEOTIDE SEQUENCE [LARGE SCALE GENOMIC DNA]</scope>
    <source>
        <tissue evidence="2">Muscle</tissue>
    </source>
</reference>
<dbReference type="EMBL" id="VSRR010004807">
    <property type="protein sequence ID" value="MPC40770.1"/>
    <property type="molecule type" value="Genomic_DNA"/>
</dbReference>
<accession>A0A5B7F0E9</accession>
<dbReference type="AlphaFoldDB" id="A0A5B7F0E9"/>
<feature type="compositionally biased region" description="Polar residues" evidence="1">
    <location>
        <begin position="73"/>
        <end position="82"/>
    </location>
</feature>
<gene>
    <name evidence="2" type="ORF">E2C01_034338</name>
</gene>
<evidence type="ECO:0000313" key="3">
    <source>
        <dbReference type="Proteomes" id="UP000324222"/>
    </source>
</evidence>
<keyword evidence="3" id="KW-1185">Reference proteome</keyword>
<evidence type="ECO:0000256" key="1">
    <source>
        <dbReference type="SAM" id="MobiDB-lite"/>
    </source>
</evidence>
<proteinExistence type="predicted"/>
<comment type="caution">
    <text evidence="2">The sequence shown here is derived from an EMBL/GenBank/DDBJ whole genome shotgun (WGS) entry which is preliminary data.</text>
</comment>
<dbReference type="Proteomes" id="UP000324222">
    <property type="component" value="Unassembled WGS sequence"/>
</dbReference>
<feature type="compositionally biased region" description="Low complexity" evidence="1">
    <location>
        <begin position="47"/>
        <end position="60"/>
    </location>
</feature>
<feature type="region of interest" description="Disordered" evidence="1">
    <location>
        <begin position="47"/>
        <end position="82"/>
    </location>
</feature>